<protein>
    <submittedName>
        <fullName evidence="7">TetR family transcriptional regulator</fullName>
    </submittedName>
</protein>
<dbReference type="OrthoDB" id="9802802at2"/>
<dbReference type="InterPro" id="IPR050109">
    <property type="entry name" value="HTH-type_TetR-like_transc_reg"/>
</dbReference>
<proteinExistence type="predicted"/>
<keyword evidence="4" id="KW-0804">Transcription</keyword>
<dbReference type="Proteomes" id="UP000078272">
    <property type="component" value="Unassembled WGS sequence"/>
</dbReference>
<evidence type="ECO:0000259" key="6">
    <source>
        <dbReference type="PROSITE" id="PS50977"/>
    </source>
</evidence>
<evidence type="ECO:0000256" key="3">
    <source>
        <dbReference type="ARBA" id="ARBA00023125"/>
    </source>
</evidence>
<dbReference type="STRING" id="401562.NS365_19170"/>
<dbReference type="PANTHER" id="PTHR30055:SF226">
    <property type="entry name" value="HTH-TYPE TRANSCRIPTIONAL REGULATOR PKSA"/>
    <property type="match status" value="1"/>
</dbReference>
<dbReference type="InterPro" id="IPR009057">
    <property type="entry name" value="Homeodomain-like_sf"/>
</dbReference>
<dbReference type="PRINTS" id="PR00455">
    <property type="entry name" value="HTHTETR"/>
</dbReference>
<evidence type="ECO:0000256" key="4">
    <source>
        <dbReference type="ARBA" id="ARBA00023163"/>
    </source>
</evidence>
<keyword evidence="1" id="KW-0678">Repressor</keyword>
<evidence type="ECO:0000256" key="1">
    <source>
        <dbReference type="ARBA" id="ARBA00022491"/>
    </source>
</evidence>
<dbReference type="RefSeq" id="WP_058635234.1">
    <property type="nucleotide sequence ID" value="NZ_LDPZ01000023.1"/>
</dbReference>
<keyword evidence="2" id="KW-0805">Transcription regulation</keyword>
<evidence type="ECO:0000313" key="8">
    <source>
        <dbReference type="Proteomes" id="UP000078272"/>
    </source>
</evidence>
<reference evidence="7 8" key="1">
    <citation type="journal article" date="2016" name="Front. Microbiol.">
        <title>Genomic Resource of Rice Seed Associated Bacteria.</title>
        <authorList>
            <person name="Midha S."/>
            <person name="Bansal K."/>
            <person name="Sharma S."/>
            <person name="Kumar N."/>
            <person name="Patil P.P."/>
            <person name="Chaudhry V."/>
            <person name="Patil P.B."/>
        </authorList>
    </citation>
    <scope>NUCLEOTIDE SEQUENCE [LARGE SCALE GENOMIC DNA]</scope>
    <source>
        <strain evidence="7 8">NS226</strain>
    </source>
</reference>
<accession>A0A175R780</accession>
<dbReference type="InterPro" id="IPR039538">
    <property type="entry name" value="BetI_C"/>
</dbReference>
<dbReference type="Gene3D" id="1.10.357.10">
    <property type="entry name" value="Tetracycline Repressor, domain 2"/>
    <property type="match status" value="1"/>
</dbReference>
<dbReference type="PROSITE" id="PS50977">
    <property type="entry name" value="HTH_TETR_2"/>
    <property type="match status" value="1"/>
</dbReference>
<dbReference type="SUPFAM" id="SSF46689">
    <property type="entry name" value="Homeodomain-like"/>
    <property type="match status" value="1"/>
</dbReference>
<dbReference type="InterPro" id="IPR036271">
    <property type="entry name" value="Tet_transcr_reg_TetR-rel_C_sf"/>
</dbReference>
<name>A0A175R780_9HYPH</name>
<evidence type="ECO:0000256" key="2">
    <source>
        <dbReference type="ARBA" id="ARBA00023015"/>
    </source>
</evidence>
<organism evidence="7 8">
    <name type="scientific">Aureimonas ureilytica</name>
    <dbReference type="NCBI Taxonomy" id="401562"/>
    <lineage>
        <taxon>Bacteria</taxon>
        <taxon>Pseudomonadati</taxon>
        <taxon>Pseudomonadota</taxon>
        <taxon>Alphaproteobacteria</taxon>
        <taxon>Hyphomicrobiales</taxon>
        <taxon>Aurantimonadaceae</taxon>
        <taxon>Aureimonas</taxon>
    </lineage>
</organism>
<dbReference type="Pfam" id="PF13977">
    <property type="entry name" value="TetR_C_6"/>
    <property type="match status" value="1"/>
</dbReference>
<dbReference type="GO" id="GO:0003700">
    <property type="term" value="F:DNA-binding transcription factor activity"/>
    <property type="evidence" value="ECO:0007669"/>
    <property type="project" value="TreeGrafter"/>
</dbReference>
<keyword evidence="3 5" id="KW-0238">DNA-binding</keyword>
<dbReference type="Pfam" id="PF00440">
    <property type="entry name" value="TetR_N"/>
    <property type="match status" value="1"/>
</dbReference>
<sequence>MTFTDTAELPEAASAPLSRKDHILRAARLCFSRSGFHRASMSEICAEAKMSPGALYRYYPSKDAIIEAIAEEERLAASACLAQLAAPGPIARRITDVALTYLAQARDPETGNLMVEICSESLRNTAVGERFQAIEAEVRQRFQVVLEEARSRGEIAADLDLDLALTFLMGMGDGLVMRLRLEPERPAETLRPYLHRMIASLLGADSA</sequence>
<dbReference type="GO" id="GO:0000976">
    <property type="term" value="F:transcription cis-regulatory region binding"/>
    <property type="evidence" value="ECO:0007669"/>
    <property type="project" value="TreeGrafter"/>
</dbReference>
<dbReference type="InterPro" id="IPR001647">
    <property type="entry name" value="HTH_TetR"/>
</dbReference>
<feature type="domain" description="HTH tetR-type" evidence="6">
    <location>
        <begin position="17"/>
        <end position="77"/>
    </location>
</feature>
<dbReference type="PANTHER" id="PTHR30055">
    <property type="entry name" value="HTH-TYPE TRANSCRIPTIONAL REGULATOR RUTR"/>
    <property type="match status" value="1"/>
</dbReference>
<dbReference type="AlphaFoldDB" id="A0A175R780"/>
<dbReference type="EMBL" id="LDPZ01000023">
    <property type="protein sequence ID" value="KTQ95329.1"/>
    <property type="molecule type" value="Genomic_DNA"/>
</dbReference>
<evidence type="ECO:0000256" key="5">
    <source>
        <dbReference type="PROSITE-ProRule" id="PRU00335"/>
    </source>
</evidence>
<gene>
    <name evidence="7" type="ORF">NS226_12370</name>
</gene>
<comment type="caution">
    <text evidence="7">The sequence shown here is derived from an EMBL/GenBank/DDBJ whole genome shotgun (WGS) entry which is preliminary data.</text>
</comment>
<dbReference type="SUPFAM" id="SSF48498">
    <property type="entry name" value="Tetracyclin repressor-like, C-terminal domain"/>
    <property type="match status" value="1"/>
</dbReference>
<dbReference type="PATRIC" id="fig|401562.3.peg.2025"/>
<evidence type="ECO:0000313" key="7">
    <source>
        <dbReference type="EMBL" id="KTQ95329.1"/>
    </source>
</evidence>
<feature type="DNA-binding region" description="H-T-H motif" evidence="5">
    <location>
        <begin position="40"/>
        <end position="59"/>
    </location>
</feature>